<organism evidence="1 2">
    <name type="scientific">Acidovorax carolinensis</name>
    <dbReference type="NCBI Taxonomy" id="553814"/>
    <lineage>
        <taxon>Bacteria</taxon>
        <taxon>Pseudomonadati</taxon>
        <taxon>Pseudomonadota</taxon>
        <taxon>Betaproteobacteria</taxon>
        <taxon>Burkholderiales</taxon>
        <taxon>Comamonadaceae</taxon>
        <taxon>Acidovorax</taxon>
    </lineage>
</organism>
<dbReference type="Gene3D" id="3.30.1660.10">
    <property type="entry name" value="Flavin-binding protein dodecin"/>
    <property type="match status" value="1"/>
</dbReference>
<dbReference type="PANTHER" id="PTHR39324:SF1">
    <property type="entry name" value="CALCIUM DODECIN"/>
    <property type="match status" value="1"/>
</dbReference>
<dbReference type="KEGG" id="acis:CBP35_03020"/>
<accession>A0A240UF33</accession>
<dbReference type="AlphaFoldDB" id="A0A240UF33"/>
<dbReference type="OrthoDB" id="9805889at2"/>
<dbReference type="PANTHER" id="PTHR39324">
    <property type="entry name" value="CALCIUM DODECIN"/>
    <property type="match status" value="1"/>
</dbReference>
<dbReference type="InterPro" id="IPR025543">
    <property type="entry name" value="Dodecin-like"/>
</dbReference>
<protein>
    <recommendedName>
        <fullName evidence="3">Dodecin domain-containing protein</fullName>
    </recommendedName>
</protein>
<dbReference type="SUPFAM" id="SSF89807">
    <property type="entry name" value="Dodecin-like"/>
    <property type="match status" value="1"/>
</dbReference>
<dbReference type="InterPro" id="IPR036694">
    <property type="entry name" value="Dodecin-like_sf"/>
</dbReference>
<dbReference type="NCBIfam" id="NF043052">
    <property type="entry name" value="DodecBact"/>
    <property type="match status" value="1"/>
</dbReference>
<evidence type="ECO:0000313" key="2">
    <source>
        <dbReference type="Proteomes" id="UP000194440"/>
    </source>
</evidence>
<dbReference type="Proteomes" id="UP000194440">
    <property type="component" value="Chromosome"/>
</dbReference>
<dbReference type="InterPro" id="IPR009923">
    <property type="entry name" value="Dodecin"/>
</dbReference>
<evidence type="ECO:0008006" key="3">
    <source>
        <dbReference type="Google" id="ProtNLM"/>
    </source>
</evidence>
<sequence length="68" mass="7497">MSKHVYKTLELTGSSPSGIEDAVSTAIAKASETVRNMQWFEVVETRGHIHEGKVAHWQVTIKVGFTLA</sequence>
<dbReference type="Pfam" id="PF07311">
    <property type="entry name" value="Dodecin"/>
    <property type="match status" value="1"/>
</dbReference>
<dbReference type="KEGG" id="acip:CBP36_15905"/>
<proteinExistence type="predicted"/>
<dbReference type="EMBL" id="CP021366">
    <property type="protein sequence ID" value="ART60107.1"/>
    <property type="molecule type" value="Genomic_DNA"/>
</dbReference>
<dbReference type="RefSeq" id="WP_086928093.1">
    <property type="nucleotide sequence ID" value="NZ_CP021362.1"/>
</dbReference>
<dbReference type="InterPro" id="IPR050049">
    <property type="entry name" value="Dodecin_bact"/>
</dbReference>
<keyword evidence="2" id="KW-1185">Reference proteome</keyword>
<reference evidence="1" key="1">
    <citation type="submission" date="2017-05" db="EMBL/GenBank/DDBJ databases">
        <title>Polyphasic characterization of four soil-derived phenanthrene-degrading Acidovorax strains and proposal of Acidovorax phenanthrenivorans sp. nov.</title>
        <authorList>
            <person name="Singleton D."/>
            <person name="Lee J."/>
            <person name="Dickey A.N."/>
            <person name="Stroud A."/>
            <person name="Scholl E.H."/>
            <person name="Wright F.A."/>
            <person name="Aitken M.D."/>
        </authorList>
    </citation>
    <scope>NUCLEOTIDE SEQUENCE</scope>
    <source>
        <strain evidence="1">P4</strain>
    </source>
</reference>
<name>A0A240UF33_9BURK</name>
<evidence type="ECO:0000313" key="1">
    <source>
        <dbReference type="EMBL" id="ART60107.1"/>
    </source>
</evidence>
<gene>
    <name evidence="1" type="ORF">CBP36_15905</name>
</gene>